<organism evidence="2 3">
    <name type="scientific">Oryza rufipogon</name>
    <name type="common">Brownbeard rice</name>
    <name type="synonym">Asian wild rice</name>
    <dbReference type="NCBI Taxonomy" id="4529"/>
    <lineage>
        <taxon>Eukaryota</taxon>
        <taxon>Viridiplantae</taxon>
        <taxon>Streptophyta</taxon>
        <taxon>Embryophyta</taxon>
        <taxon>Tracheophyta</taxon>
        <taxon>Spermatophyta</taxon>
        <taxon>Magnoliopsida</taxon>
        <taxon>Liliopsida</taxon>
        <taxon>Poales</taxon>
        <taxon>Poaceae</taxon>
        <taxon>BOP clade</taxon>
        <taxon>Oryzoideae</taxon>
        <taxon>Oryzeae</taxon>
        <taxon>Oryzinae</taxon>
        <taxon>Oryza</taxon>
    </lineage>
</organism>
<sequence length="178" mass="19385">MEAERSRPYEPTAKDRIDETTPVCATHLSRLGPVNYIFARSRRELRPPFAPLLYRCCQAHHRKSRPPCSSSSSSSSSWCDPAPSNLRRAGVAGGGGPRLAARTPPPTAANLVRTRGASPSLRSSSVPRGFPRRRLLASEFARPVACADLHPRELSRGRAPPPSSSSVLLLPPHPRQIL</sequence>
<feature type="region of interest" description="Disordered" evidence="1">
    <location>
        <begin position="65"/>
        <end position="128"/>
    </location>
</feature>
<accession>A0A0E0QT74</accession>
<feature type="compositionally biased region" description="Basic and acidic residues" evidence="1">
    <location>
        <begin position="1"/>
        <end position="19"/>
    </location>
</feature>
<evidence type="ECO:0000313" key="2">
    <source>
        <dbReference type="EnsemblPlants" id="ORUFI09G16230.3"/>
    </source>
</evidence>
<reference evidence="2" key="2">
    <citation type="submission" date="2015-06" db="UniProtKB">
        <authorList>
            <consortium name="EnsemblPlants"/>
        </authorList>
    </citation>
    <scope>IDENTIFICATION</scope>
</reference>
<dbReference type="Gramene" id="ORUFI09G16230.3">
    <property type="protein sequence ID" value="ORUFI09G16230.3"/>
    <property type="gene ID" value="ORUFI09G16230"/>
</dbReference>
<evidence type="ECO:0000256" key="1">
    <source>
        <dbReference type="SAM" id="MobiDB-lite"/>
    </source>
</evidence>
<name>A0A0E0QT74_ORYRU</name>
<feature type="region of interest" description="Disordered" evidence="1">
    <location>
        <begin position="1"/>
        <end position="21"/>
    </location>
</feature>
<feature type="region of interest" description="Disordered" evidence="1">
    <location>
        <begin position="150"/>
        <end position="178"/>
    </location>
</feature>
<dbReference type="AlphaFoldDB" id="A0A0E0QT74"/>
<keyword evidence="3" id="KW-1185">Reference proteome</keyword>
<proteinExistence type="predicted"/>
<dbReference type="HOGENOM" id="CLU_1512978_0_0_1"/>
<dbReference type="Proteomes" id="UP000008022">
    <property type="component" value="Unassembled WGS sequence"/>
</dbReference>
<reference evidence="3" key="1">
    <citation type="submission" date="2013-06" db="EMBL/GenBank/DDBJ databases">
        <authorList>
            <person name="Zhao Q."/>
        </authorList>
    </citation>
    <scope>NUCLEOTIDE SEQUENCE</scope>
    <source>
        <strain evidence="3">cv. W1943</strain>
    </source>
</reference>
<protein>
    <submittedName>
        <fullName evidence="2">Uncharacterized protein</fullName>
    </submittedName>
</protein>
<dbReference type="EnsemblPlants" id="ORUFI09G16230.3">
    <property type="protein sequence ID" value="ORUFI09G16230.3"/>
    <property type="gene ID" value="ORUFI09G16230"/>
</dbReference>
<evidence type="ECO:0000313" key="3">
    <source>
        <dbReference type="Proteomes" id="UP000008022"/>
    </source>
</evidence>